<comment type="caution">
    <text evidence="1">The sequence shown here is derived from an EMBL/GenBank/DDBJ whole genome shotgun (WGS) entry which is preliminary data.</text>
</comment>
<dbReference type="Gene3D" id="3.20.170.20">
    <property type="entry name" value="Protein of unknown function DUF952"/>
    <property type="match status" value="1"/>
</dbReference>
<name>A0ABU8Y6T6_9MICO</name>
<protein>
    <recommendedName>
        <fullName evidence="3">DUF952 domain-containing protein</fullName>
    </recommendedName>
</protein>
<reference evidence="1 2" key="1">
    <citation type="submission" date="2024-03" db="EMBL/GenBank/DDBJ databases">
        <title>Whole genomes of four grape xylem sap localized bacterial endophytes.</title>
        <authorList>
            <person name="Kumar G."/>
            <person name="Savka M.A."/>
        </authorList>
    </citation>
    <scope>NUCLEOTIDE SEQUENCE [LARGE SCALE GENOMIC DNA]</scope>
    <source>
        <strain evidence="1 2">RIT_GXS8</strain>
    </source>
</reference>
<dbReference type="Proteomes" id="UP001370299">
    <property type="component" value="Unassembled WGS sequence"/>
</dbReference>
<keyword evidence="2" id="KW-1185">Reference proteome</keyword>
<organism evidence="1 2">
    <name type="scientific">Curtobacterium citreum</name>
    <dbReference type="NCBI Taxonomy" id="2036"/>
    <lineage>
        <taxon>Bacteria</taxon>
        <taxon>Bacillati</taxon>
        <taxon>Actinomycetota</taxon>
        <taxon>Actinomycetes</taxon>
        <taxon>Micrococcales</taxon>
        <taxon>Microbacteriaceae</taxon>
        <taxon>Curtobacterium</taxon>
    </lineage>
</organism>
<evidence type="ECO:0008006" key="3">
    <source>
        <dbReference type="Google" id="ProtNLM"/>
    </source>
</evidence>
<dbReference type="EMBL" id="JBBLYY010000016">
    <property type="protein sequence ID" value="MEK0170284.1"/>
    <property type="molecule type" value="Genomic_DNA"/>
</dbReference>
<dbReference type="RefSeq" id="WP_340196943.1">
    <property type="nucleotide sequence ID" value="NZ_JBBKAP010000051.1"/>
</dbReference>
<proteinExistence type="predicted"/>
<evidence type="ECO:0000313" key="1">
    <source>
        <dbReference type="EMBL" id="MEK0170284.1"/>
    </source>
</evidence>
<evidence type="ECO:0000313" key="2">
    <source>
        <dbReference type="Proteomes" id="UP001370299"/>
    </source>
</evidence>
<sequence>MTDVVCHVAIADDWEMSRGFGEYEVATRGVPLEPDGYVRATTPDRVSEVVAERYGDLALPLLRIDVSVAGLAAAGVTVEWVDGLPRIRGPIPMDDEVVLAEVPIAMGPRT</sequence>
<gene>
    <name evidence="1" type="ORF">WMN62_02260</name>
</gene>
<accession>A0ABU8Y6T6</accession>